<evidence type="ECO:0000313" key="2">
    <source>
        <dbReference type="Proteomes" id="UP000010792"/>
    </source>
</evidence>
<dbReference type="Proteomes" id="UP000010792">
    <property type="component" value="Chromosome"/>
</dbReference>
<dbReference type="EMBL" id="FO082820">
    <property type="protein sequence ID" value="CCF19777.1"/>
    <property type="molecule type" value="Genomic_DNA"/>
</dbReference>
<protein>
    <submittedName>
        <fullName evidence="1">Uncharacterized protein</fullName>
    </submittedName>
</protein>
<evidence type="ECO:0000313" key="1">
    <source>
        <dbReference type="EMBL" id="CCF19777.1"/>
    </source>
</evidence>
<sequence>MTLFGHNLNAADLTMLAFATVIALPASGRLVGRGMGSAVELHRDEIRKPKDKGWENEKDASVCHDWRSSPGRRLGCIRCHP</sequence>
<name>L0NHL1_9HYPH</name>
<organism evidence="1 2">
    <name type="scientific">Pseudorhizobium banfieldiae</name>
    <dbReference type="NCBI Taxonomy" id="1125847"/>
    <lineage>
        <taxon>Bacteria</taxon>
        <taxon>Pseudomonadati</taxon>
        <taxon>Pseudomonadota</taxon>
        <taxon>Alphaproteobacteria</taxon>
        <taxon>Hyphomicrobiales</taxon>
        <taxon>Rhizobiaceae</taxon>
        <taxon>Rhizobium/Agrobacterium group</taxon>
        <taxon>Pseudorhizobium</taxon>
    </lineage>
</organism>
<keyword evidence="2" id="KW-1185">Reference proteome</keyword>
<proteinExistence type="predicted"/>
<dbReference type="KEGG" id="rht:NT26_2053"/>
<dbReference type="AlphaFoldDB" id="L0NHL1"/>
<reference evidence="1 2" key="1">
    <citation type="journal article" date="2013" name="Genome Biol. Evol.">
        <title>Life in an arsenic-containing gold mine: genome and physiology of the autotrophic arsenite-oxidizing bacterium rhizobium sp. NT-26.</title>
        <authorList>
            <person name="Andres J."/>
            <person name="Arsene-Ploetze F."/>
            <person name="Barbe V."/>
            <person name="Brochier-Armanet C."/>
            <person name="Cleiss-Arnold J."/>
            <person name="Coppee J.Y."/>
            <person name="Dillies M.A."/>
            <person name="Geist"/>
            <person name="L"/>
            <person name="Joublin A."/>
            <person name="Koechler S."/>
            <person name="Lassalle F."/>
            <person name="Marchal M."/>
            <person name="Medigue C."/>
            <person name="Muller D."/>
            <person name="Nesme X."/>
            <person name="Plewniak F."/>
            <person name="Proux C."/>
            <person name="Ramirez-Bahena M.H."/>
            <person name="Schenowitz C."/>
            <person name="Sismeiro O."/>
            <person name="Vallenet D."/>
            <person name="Santini J.M."/>
            <person name="Bertin P.N."/>
        </authorList>
    </citation>
    <scope>NUCLEOTIDE SEQUENCE [LARGE SCALE GENOMIC DNA]</scope>
    <source>
        <strain evidence="1 2">NT-26</strain>
    </source>
</reference>
<gene>
    <name evidence="1" type="ORF">NT26_2053</name>
</gene>
<dbReference type="STRING" id="1125847.NT26_2053"/>
<accession>L0NHL1</accession>